<dbReference type="GO" id="GO:0005634">
    <property type="term" value="C:nucleus"/>
    <property type="evidence" value="ECO:0007669"/>
    <property type="project" value="UniProtKB-SubCell"/>
</dbReference>
<evidence type="ECO:0000256" key="6">
    <source>
        <dbReference type="SAM" id="MobiDB-lite"/>
    </source>
</evidence>
<dbReference type="Pfam" id="PF01285">
    <property type="entry name" value="TEA"/>
    <property type="match status" value="1"/>
</dbReference>
<keyword evidence="4" id="KW-0804">Transcription</keyword>
<accession>A0AAW0RDM6</accession>
<comment type="subcellular location">
    <subcellularLocation>
        <location evidence="1">Nucleus</location>
    </subcellularLocation>
</comment>
<evidence type="ECO:0000256" key="5">
    <source>
        <dbReference type="ARBA" id="ARBA00023242"/>
    </source>
</evidence>
<feature type="compositionally biased region" description="Basic and acidic residues" evidence="6">
    <location>
        <begin position="560"/>
        <end position="580"/>
    </location>
</feature>
<evidence type="ECO:0000256" key="2">
    <source>
        <dbReference type="ARBA" id="ARBA00008421"/>
    </source>
</evidence>
<evidence type="ECO:0000256" key="1">
    <source>
        <dbReference type="ARBA" id="ARBA00004123"/>
    </source>
</evidence>
<feature type="domain" description="TEA" evidence="7">
    <location>
        <begin position="135"/>
        <end position="251"/>
    </location>
</feature>
<evidence type="ECO:0000256" key="4">
    <source>
        <dbReference type="ARBA" id="ARBA00023163"/>
    </source>
</evidence>
<feature type="compositionally biased region" description="Low complexity" evidence="6">
    <location>
        <begin position="1050"/>
        <end position="1062"/>
    </location>
</feature>
<dbReference type="Proteomes" id="UP001392437">
    <property type="component" value="Unassembled WGS sequence"/>
</dbReference>
<dbReference type="GO" id="GO:0005667">
    <property type="term" value="C:transcription regulator complex"/>
    <property type="evidence" value="ECO:0007669"/>
    <property type="project" value="TreeGrafter"/>
</dbReference>
<evidence type="ECO:0000256" key="3">
    <source>
        <dbReference type="ARBA" id="ARBA00023015"/>
    </source>
</evidence>
<feature type="compositionally biased region" description="Polar residues" evidence="6">
    <location>
        <begin position="993"/>
        <end position="1002"/>
    </location>
</feature>
<feature type="region of interest" description="Disordered" evidence="6">
    <location>
        <begin position="560"/>
        <end position="591"/>
    </location>
</feature>
<reference evidence="8 9" key="1">
    <citation type="submission" date="2023-01" db="EMBL/GenBank/DDBJ databases">
        <title>Analysis of 21 Apiospora genomes using comparative genomics revels a genus with tremendous synthesis potential of carbohydrate active enzymes and secondary metabolites.</title>
        <authorList>
            <person name="Sorensen T."/>
        </authorList>
    </citation>
    <scope>NUCLEOTIDE SEQUENCE [LARGE SCALE GENOMIC DNA]</scope>
    <source>
        <strain evidence="8 9">CBS 117206</strain>
    </source>
</reference>
<evidence type="ECO:0000313" key="9">
    <source>
        <dbReference type="Proteomes" id="UP001392437"/>
    </source>
</evidence>
<comment type="caution">
    <text evidence="8">The sequence shown here is derived from an EMBL/GenBank/DDBJ whole genome shotgun (WGS) entry which is preliminary data.</text>
</comment>
<dbReference type="Gene3D" id="6.10.20.40">
    <property type="entry name" value="TEA/ATTS domain"/>
    <property type="match status" value="1"/>
</dbReference>
<dbReference type="InterPro" id="IPR050937">
    <property type="entry name" value="TEC1_TEAD_TF"/>
</dbReference>
<protein>
    <submittedName>
        <fullName evidence="8">Conidiophore development regulator abaA</fullName>
    </submittedName>
</protein>
<feature type="compositionally biased region" description="Basic and acidic residues" evidence="6">
    <location>
        <begin position="373"/>
        <end position="394"/>
    </location>
</feature>
<feature type="region of interest" description="Disordered" evidence="6">
    <location>
        <begin position="921"/>
        <end position="942"/>
    </location>
</feature>
<organism evidence="8 9">
    <name type="scientific">Apiospora kogelbergensis</name>
    <dbReference type="NCBI Taxonomy" id="1337665"/>
    <lineage>
        <taxon>Eukaryota</taxon>
        <taxon>Fungi</taxon>
        <taxon>Dikarya</taxon>
        <taxon>Ascomycota</taxon>
        <taxon>Pezizomycotina</taxon>
        <taxon>Sordariomycetes</taxon>
        <taxon>Xylariomycetidae</taxon>
        <taxon>Amphisphaeriales</taxon>
        <taxon>Apiosporaceae</taxon>
        <taxon>Apiospora</taxon>
    </lineage>
</organism>
<name>A0AAW0RDM6_9PEZI</name>
<sequence length="1117" mass="124566">MEHRRPALTPQRYSPSGEYPFDNHHEVIQPSRTPLGESTGNAQPQNIAALALCHQAPLALSPPVQHIPAPPILPTQSVTSAYGTSLRARRSFHRDVSLRESSMAHSRGGRNPIYAWKHFHDYRTKVAQKEREGDDPKWPMYLEDAFLDGKPTQRIAFKERHMLGQEVLTWTQAILLVPIMGRQKYSSKGTLYGRNMLISEYLWICHWVLFPPGPGEIVPAGKDREKGEGRPAHPKYRTRKQVSSHIQVLKGFFTTLPVFHFFFPRKNDEKDDDRRPLKEEEGETKSFKNNRVLIALAEGRLPEERPNYAYFARLLAADSEVFLRPKTCHIYTSHSELTMSEDCRKAFTVDGVCLQADTYAPDGTRLEYQGDFPHLEKNSNKSTKRDVHRGGRDEPRTYLLHEYTESLTQTESSSVRDISSKWDHRFPELRDKLMGALDDTHPSHEQTARCVMGPCDIIHMEVVLDLHGTSHFPVGTNLDGRVEFTISRPELANHIWRSSTSVVKPQELYLDASEPPFWDHTDTCRPSRRGNARDTIEVDFPATSWANTFCRLAKYVAAEREKKQREKADKGSDPKAKREGGSGSKGSKLPTPFDMLEQIAMYQEIWSAPNDGSREPNWTRRSVVLWTFSNVRDKAEETKGKQSSKEPSKVPAGTTWRFLSKLDPMSQYHQQRAYLPGTPNVSRDSIMSPDPGYQHHLGAVMHENFGSAYDVTGLALPSQHQQHAHLANLNMLDGFSHGLATPPPTACLPSNSYATAQSSCYDTATISSTDSLQLHLSFASDGSTGGAGAADPTADSFLSGLGVPVSTSFVDDSWPATAGGVSTADSLQGLDAPHWATTSFDGSQHHDTGLGGWSMSAEDMASMDGHAWNTASHQHHHDESRDGTPWHEGKDTLWAAQSSTNQQGGLAVPSTGSMDTWVVAPGSTSHNQHRSWAISQQQHQAMTDELGRSMSIGSMSSAGTTTGSLWDEHRLGQQLETQQQQPSHADDQHYHHSFSTSGTPTVTIKDEDQQQQQQSQHQPHDIYASLDQQDTTNNTTRGRKRTRDPDDGESSCSGRSNRSASGYGNNEYDEDGSNSYAMHASMRRKLAHRPAAAAVMVQDEDHAHHHHQNAPLPPFMS</sequence>
<comment type="similarity">
    <text evidence="2">Belongs to the TEC1 family.</text>
</comment>
<feature type="region of interest" description="Disordered" evidence="6">
    <location>
        <begin position="1"/>
        <end position="21"/>
    </location>
</feature>
<feature type="region of interest" description="Disordered" evidence="6">
    <location>
        <begin position="634"/>
        <end position="653"/>
    </location>
</feature>
<dbReference type="AlphaFoldDB" id="A0AAW0RDM6"/>
<feature type="compositionally biased region" description="Basic and acidic residues" evidence="6">
    <location>
        <begin position="634"/>
        <end position="648"/>
    </location>
</feature>
<dbReference type="InterPro" id="IPR000818">
    <property type="entry name" value="TEA/ATTS_dom"/>
</dbReference>
<evidence type="ECO:0000259" key="7">
    <source>
        <dbReference type="Pfam" id="PF01285"/>
    </source>
</evidence>
<dbReference type="PANTHER" id="PTHR11834:SF0">
    <property type="entry name" value="PROTEIN SCALLOPED"/>
    <property type="match status" value="1"/>
</dbReference>
<gene>
    <name evidence="8" type="ORF">PG999_001019</name>
</gene>
<dbReference type="GO" id="GO:0000981">
    <property type="term" value="F:DNA-binding transcription factor activity, RNA polymerase II-specific"/>
    <property type="evidence" value="ECO:0007669"/>
    <property type="project" value="TreeGrafter"/>
</dbReference>
<keyword evidence="3" id="KW-0805">Transcription regulation</keyword>
<evidence type="ECO:0000313" key="8">
    <source>
        <dbReference type="EMBL" id="KAK8132846.1"/>
    </source>
</evidence>
<feature type="region of interest" description="Disordered" evidence="6">
    <location>
        <begin position="370"/>
        <end position="394"/>
    </location>
</feature>
<keyword evidence="9" id="KW-1185">Reference proteome</keyword>
<dbReference type="InterPro" id="IPR038096">
    <property type="entry name" value="TEA/ATTS_sf"/>
</dbReference>
<dbReference type="EMBL" id="JAQQWP010000001">
    <property type="protein sequence ID" value="KAK8132846.1"/>
    <property type="molecule type" value="Genomic_DNA"/>
</dbReference>
<feature type="region of interest" description="Disordered" evidence="6">
    <location>
        <begin position="975"/>
        <end position="1074"/>
    </location>
</feature>
<keyword evidence="5" id="KW-0539">Nucleus</keyword>
<proteinExistence type="inferred from homology"/>
<dbReference type="PANTHER" id="PTHR11834">
    <property type="entry name" value="TRANSCRIPTIONAL ENHANCER FACTOR TEF RELATED"/>
    <property type="match status" value="1"/>
</dbReference>
<dbReference type="GO" id="GO:0000978">
    <property type="term" value="F:RNA polymerase II cis-regulatory region sequence-specific DNA binding"/>
    <property type="evidence" value="ECO:0007669"/>
    <property type="project" value="TreeGrafter"/>
</dbReference>